<dbReference type="GO" id="GO:0046872">
    <property type="term" value="F:metal ion binding"/>
    <property type="evidence" value="ECO:0007669"/>
    <property type="project" value="UniProtKB-KW"/>
</dbReference>
<feature type="domain" description="Aconitase/3-isopropylmalate dehydratase large subunit alpha/beta/alpha" evidence="6">
    <location>
        <begin position="2"/>
        <end position="50"/>
    </location>
</feature>
<dbReference type="Gramene" id="PHT83350">
    <property type="protein sequence ID" value="PHT83350"/>
    <property type="gene ID" value="T459_11793"/>
</dbReference>
<dbReference type="InterPro" id="IPR001030">
    <property type="entry name" value="Acoase/IPM_deHydtase_lsu_aba"/>
</dbReference>
<dbReference type="GO" id="GO:0043436">
    <property type="term" value="P:oxoacid metabolic process"/>
    <property type="evidence" value="ECO:0007669"/>
    <property type="project" value="UniProtKB-ARBA"/>
</dbReference>
<feature type="compositionally biased region" description="Basic and acidic residues" evidence="5">
    <location>
        <begin position="313"/>
        <end position="322"/>
    </location>
</feature>
<evidence type="ECO:0000256" key="3">
    <source>
        <dbReference type="ARBA" id="ARBA00023014"/>
    </source>
</evidence>
<reference evidence="7 8" key="1">
    <citation type="journal article" date="2014" name="Nat. Genet.">
        <title>Genome sequence of the hot pepper provides insights into the evolution of pungency in Capsicum species.</title>
        <authorList>
            <person name="Kim S."/>
            <person name="Park M."/>
            <person name="Yeom S.I."/>
            <person name="Kim Y.M."/>
            <person name="Lee J.M."/>
            <person name="Lee H.A."/>
            <person name="Seo E."/>
            <person name="Choi J."/>
            <person name="Cheong K."/>
            <person name="Kim K.T."/>
            <person name="Jung K."/>
            <person name="Lee G.W."/>
            <person name="Oh S.K."/>
            <person name="Bae C."/>
            <person name="Kim S.B."/>
            <person name="Lee H.Y."/>
            <person name="Kim S.Y."/>
            <person name="Kim M.S."/>
            <person name="Kang B.C."/>
            <person name="Jo Y.D."/>
            <person name="Yang H.B."/>
            <person name="Jeong H.J."/>
            <person name="Kang W.H."/>
            <person name="Kwon J.K."/>
            <person name="Shin C."/>
            <person name="Lim J.Y."/>
            <person name="Park J.H."/>
            <person name="Huh J.H."/>
            <person name="Kim J.S."/>
            <person name="Kim B.D."/>
            <person name="Cohen O."/>
            <person name="Paran I."/>
            <person name="Suh M.C."/>
            <person name="Lee S.B."/>
            <person name="Kim Y.K."/>
            <person name="Shin Y."/>
            <person name="Noh S.J."/>
            <person name="Park J."/>
            <person name="Seo Y.S."/>
            <person name="Kwon S.Y."/>
            <person name="Kim H.A."/>
            <person name="Park J.M."/>
            <person name="Kim H.J."/>
            <person name="Choi S.B."/>
            <person name="Bosland P.W."/>
            <person name="Reeves G."/>
            <person name="Jo S.H."/>
            <person name="Lee B.W."/>
            <person name="Cho H.T."/>
            <person name="Choi H.S."/>
            <person name="Lee M.S."/>
            <person name="Yu Y."/>
            <person name="Do Choi Y."/>
            <person name="Park B.S."/>
            <person name="van Deynze A."/>
            <person name="Ashrafi H."/>
            <person name="Hill T."/>
            <person name="Kim W.T."/>
            <person name="Pai H.S."/>
            <person name="Ahn H.K."/>
            <person name="Yeam I."/>
            <person name="Giovannoni J.J."/>
            <person name="Rose J.K."/>
            <person name="Sorensen I."/>
            <person name="Lee S.J."/>
            <person name="Kim R.W."/>
            <person name="Choi I.Y."/>
            <person name="Choi B.S."/>
            <person name="Lim J.S."/>
            <person name="Lee Y.H."/>
            <person name="Choi D."/>
        </authorList>
    </citation>
    <scope>NUCLEOTIDE SEQUENCE [LARGE SCALE GENOMIC DNA]</scope>
    <source>
        <strain evidence="8">cv. CM334</strain>
    </source>
</reference>
<dbReference type="STRING" id="4072.A0A2G2ZMX6"/>
<dbReference type="InterPro" id="IPR036008">
    <property type="entry name" value="Aconitase_4Fe-4S_dom"/>
</dbReference>
<evidence type="ECO:0000256" key="1">
    <source>
        <dbReference type="ARBA" id="ARBA00022723"/>
    </source>
</evidence>
<evidence type="ECO:0000256" key="2">
    <source>
        <dbReference type="ARBA" id="ARBA00023004"/>
    </source>
</evidence>
<protein>
    <recommendedName>
        <fullName evidence="6">Aconitase/3-isopropylmalate dehydratase large subunit alpha/beta/alpha domain-containing protein</fullName>
    </recommendedName>
</protein>
<keyword evidence="2" id="KW-0408">Iron</keyword>
<comment type="caution">
    <text evidence="7">The sequence shown here is derived from an EMBL/GenBank/DDBJ whole genome shotgun (WGS) entry which is preliminary data.</text>
</comment>
<proteinExistence type="predicted"/>
<dbReference type="PANTHER" id="PTHR43822">
    <property type="entry name" value="HOMOACONITASE, MITOCHONDRIAL-RELATED"/>
    <property type="match status" value="1"/>
</dbReference>
<sequence>MKFVGTIVESLTMKERMTLCNMVIEGGGKNGVIPAAKKKYDYLRILGMSRVTPIGLGDEFCLSEGYGMTETKMFKGSTNSSDIILNFISQVIGEISMDGATHKTMEFVGTAVESLILSAMYKTMEFVGTAVESLTLIIFSLVSYSYDGGNARASHRPLLRTLDVVVPSSTSSSSVSESLSQISITSDADSDDRIFGLGGHYSFKKVGRVSSDYSEPREVLDKMLAEDDEMRSPTTKEVILDSKINTSSSIDGLVKQPENSPLTNGSTHSRNEVVIGSQTIVPRNKRKVLGLWSKLLKKCKINSSMTKLKNMPPHRDNARRNDNQPPQPLDSLNKNVSYAEFWAASQALAQAVTTGV</sequence>
<dbReference type="GO" id="GO:0016829">
    <property type="term" value="F:lyase activity"/>
    <property type="evidence" value="ECO:0007669"/>
    <property type="project" value="UniProtKB-KW"/>
</dbReference>
<keyword evidence="3" id="KW-0411">Iron-sulfur</keyword>
<evidence type="ECO:0000313" key="8">
    <source>
        <dbReference type="Proteomes" id="UP000222542"/>
    </source>
</evidence>
<dbReference type="SUPFAM" id="SSF53732">
    <property type="entry name" value="Aconitase iron-sulfur domain"/>
    <property type="match status" value="1"/>
</dbReference>
<dbReference type="PANTHER" id="PTHR43822:SF2">
    <property type="entry name" value="HOMOACONITASE, MITOCHONDRIAL"/>
    <property type="match status" value="1"/>
</dbReference>
<dbReference type="AlphaFoldDB" id="A0A2G2ZMX6"/>
<dbReference type="EMBL" id="AYRZ02000004">
    <property type="protein sequence ID" value="PHT83350.1"/>
    <property type="molecule type" value="Genomic_DNA"/>
</dbReference>
<evidence type="ECO:0000256" key="5">
    <source>
        <dbReference type="SAM" id="MobiDB-lite"/>
    </source>
</evidence>
<dbReference type="Gene3D" id="3.30.499.10">
    <property type="entry name" value="Aconitase, domain 3"/>
    <property type="match status" value="1"/>
</dbReference>
<evidence type="ECO:0000259" key="6">
    <source>
        <dbReference type="Pfam" id="PF00330"/>
    </source>
</evidence>
<evidence type="ECO:0000313" key="7">
    <source>
        <dbReference type="EMBL" id="PHT83350.1"/>
    </source>
</evidence>
<reference evidence="7 8" key="2">
    <citation type="journal article" date="2017" name="Genome Biol.">
        <title>New reference genome sequences of hot pepper reveal the massive evolution of plant disease-resistance genes by retroduplication.</title>
        <authorList>
            <person name="Kim S."/>
            <person name="Park J."/>
            <person name="Yeom S.I."/>
            <person name="Kim Y.M."/>
            <person name="Seo E."/>
            <person name="Kim K.T."/>
            <person name="Kim M.S."/>
            <person name="Lee J.M."/>
            <person name="Cheong K."/>
            <person name="Shin H.S."/>
            <person name="Kim S.B."/>
            <person name="Han K."/>
            <person name="Lee J."/>
            <person name="Park M."/>
            <person name="Lee H.A."/>
            <person name="Lee H.Y."/>
            <person name="Lee Y."/>
            <person name="Oh S."/>
            <person name="Lee J.H."/>
            <person name="Choi E."/>
            <person name="Choi E."/>
            <person name="Lee S.E."/>
            <person name="Jeon J."/>
            <person name="Kim H."/>
            <person name="Choi G."/>
            <person name="Song H."/>
            <person name="Lee J."/>
            <person name="Lee S.C."/>
            <person name="Kwon J.K."/>
            <person name="Lee H.Y."/>
            <person name="Koo N."/>
            <person name="Hong Y."/>
            <person name="Kim R.W."/>
            <person name="Kang W.H."/>
            <person name="Huh J.H."/>
            <person name="Kang B.C."/>
            <person name="Yang T.J."/>
            <person name="Lee Y.H."/>
            <person name="Bennetzen J.L."/>
            <person name="Choi D."/>
        </authorList>
    </citation>
    <scope>NUCLEOTIDE SEQUENCE [LARGE SCALE GENOMIC DNA]</scope>
    <source>
        <strain evidence="8">cv. CM334</strain>
    </source>
</reference>
<dbReference type="GO" id="GO:0051536">
    <property type="term" value="F:iron-sulfur cluster binding"/>
    <property type="evidence" value="ECO:0007669"/>
    <property type="project" value="UniProtKB-KW"/>
</dbReference>
<evidence type="ECO:0000256" key="4">
    <source>
        <dbReference type="ARBA" id="ARBA00023239"/>
    </source>
</evidence>
<name>A0A2G2ZMX6_CAPAN</name>
<keyword evidence="4" id="KW-0456">Lyase</keyword>
<dbReference type="Pfam" id="PF00330">
    <property type="entry name" value="Aconitase"/>
    <property type="match status" value="1"/>
</dbReference>
<dbReference type="Proteomes" id="UP000222542">
    <property type="component" value="Unassembled WGS sequence"/>
</dbReference>
<dbReference type="InterPro" id="IPR015931">
    <property type="entry name" value="Acnase/IPM_dHydase_lsu_aba_1/3"/>
</dbReference>
<keyword evidence="1" id="KW-0479">Metal-binding</keyword>
<accession>A0A2G2ZMX6</accession>
<dbReference type="InterPro" id="IPR050067">
    <property type="entry name" value="IPM_dehydratase_rel_enz"/>
</dbReference>
<feature type="region of interest" description="Disordered" evidence="5">
    <location>
        <begin position="304"/>
        <end position="332"/>
    </location>
</feature>
<feature type="region of interest" description="Disordered" evidence="5">
    <location>
        <begin position="250"/>
        <end position="269"/>
    </location>
</feature>
<keyword evidence="8" id="KW-1185">Reference proteome</keyword>
<gene>
    <name evidence="7" type="ORF">T459_11793</name>
</gene>
<feature type="compositionally biased region" description="Polar residues" evidence="5">
    <location>
        <begin position="257"/>
        <end position="268"/>
    </location>
</feature>
<organism evidence="7 8">
    <name type="scientific">Capsicum annuum</name>
    <name type="common">Capsicum pepper</name>
    <dbReference type="NCBI Taxonomy" id="4072"/>
    <lineage>
        <taxon>Eukaryota</taxon>
        <taxon>Viridiplantae</taxon>
        <taxon>Streptophyta</taxon>
        <taxon>Embryophyta</taxon>
        <taxon>Tracheophyta</taxon>
        <taxon>Spermatophyta</taxon>
        <taxon>Magnoliopsida</taxon>
        <taxon>eudicotyledons</taxon>
        <taxon>Gunneridae</taxon>
        <taxon>Pentapetalae</taxon>
        <taxon>asterids</taxon>
        <taxon>lamiids</taxon>
        <taxon>Solanales</taxon>
        <taxon>Solanaceae</taxon>
        <taxon>Solanoideae</taxon>
        <taxon>Capsiceae</taxon>
        <taxon>Capsicum</taxon>
    </lineage>
</organism>